<accession>A0A2U3B8F7</accession>
<keyword evidence="3 6" id="KW-0812">Transmembrane</keyword>
<dbReference type="InterPro" id="IPR017850">
    <property type="entry name" value="Alkaline_phosphatase_core_sf"/>
</dbReference>
<feature type="transmembrane region" description="Helical" evidence="6">
    <location>
        <begin position="63"/>
        <end position="85"/>
    </location>
</feature>
<evidence type="ECO:0000256" key="2">
    <source>
        <dbReference type="ARBA" id="ARBA00022475"/>
    </source>
</evidence>
<dbReference type="Pfam" id="PF00884">
    <property type="entry name" value="Sulfatase"/>
    <property type="match status" value="1"/>
</dbReference>
<proteinExistence type="predicted"/>
<feature type="transmembrane region" description="Helical" evidence="6">
    <location>
        <begin position="146"/>
        <end position="168"/>
    </location>
</feature>
<comment type="subcellular location">
    <subcellularLocation>
        <location evidence="1">Cell membrane</location>
        <topology evidence="1">Multi-pass membrane protein</topology>
    </subcellularLocation>
</comment>
<organism evidence="8 9">
    <name type="scientific">Vibrio albus</name>
    <dbReference type="NCBI Taxonomy" id="2200953"/>
    <lineage>
        <taxon>Bacteria</taxon>
        <taxon>Pseudomonadati</taxon>
        <taxon>Pseudomonadota</taxon>
        <taxon>Gammaproteobacteria</taxon>
        <taxon>Vibrionales</taxon>
        <taxon>Vibrionaceae</taxon>
        <taxon>Vibrio</taxon>
    </lineage>
</organism>
<feature type="transmembrane region" description="Helical" evidence="6">
    <location>
        <begin position="180"/>
        <end position="198"/>
    </location>
</feature>
<keyword evidence="9" id="KW-1185">Reference proteome</keyword>
<dbReference type="AlphaFoldDB" id="A0A2U3B8F7"/>
<keyword evidence="5 6" id="KW-0472">Membrane</keyword>
<evidence type="ECO:0000256" key="1">
    <source>
        <dbReference type="ARBA" id="ARBA00004651"/>
    </source>
</evidence>
<feature type="transmembrane region" description="Helical" evidence="6">
    <location>
        <begin position="92"/>
        <end position="114"/>
    </location>
</feature>
<dbReference type="EMBL" id="QFWT01000006">
    <property type="protein sequence ID" value="PWI33089.1"/>
    <property type="molecule type" value="Genomic_DNA"/>
</dbReference>
<dbReference type="Proteomes" id="UP000245362">
    <property type="component" value="Unassembled WGS sequence"/>
</dbReference>
<feature type="transmembrane region" description="Helical" evidence="6">
    <location>
        <begin position="12"/>
        <end position="35"/>
    </location>
</feature>
<keyword evidence="8" id="KW-0808">Transferase</keyword>
<evidence type="ECO:0000256" key="4">
    <source>
        <dbReference type="ARBA" id="ARBA00022989"/>
    </source>
</evidence>
<keyword evidence="4 6" id="KW-1133">Transmembrane helix</keyword>
<protein>
    <submittedName>
        <fullName evidence="8">Phosphoglycerol transferase</fullName>
    </submittedName>
</protein>
<gene>
    <name evidence="8" type="ORF">DI392_12330</name>
</gene>
<dbReference type="Gene3D" id="3.40.720.10">
    <property type="entry name" value="Alkaline Phosphatase, subunit A"/>
    <property type="match status" value="1"/>
</dbReference>
<dbReference type="RefSeq" id="WP_109320205.1">
    <property type="nucleotide sequence ID" value="NZ_QFWT01000006.1"/>
</dbReference>
<reference evidence="8 9" key="1">
    <citation type="submission" date="2018-05" db="EMBL/GenBank/DDBJ databases">
        <title>Vibrio limimaris sp. nov., isolated from marine sediment.</title>
        <authorList>
            <person name="Li C.-M."/>
        </authorList>
    </citation>
    <scope>NUCLEOTIDE SEQUENCE [LARGE SCALE GENOMIC DNA]</scope>
    <source>
        <strain evidence="8 9">E4404</strain>
    </source>
</reference>
<dbReference type="PANTHER" id="PTHR47371:SF3">
    <property type="entry name" value="PHOSPHOGLYCEROL TRANSFERASE I"/>
    <property type="match status" value="1"/>
</dbReference>
<keyword evidence="2" id="KW-1003">Cell membrane</keyword>
<dbReference type="GO" id="GO:0005886">
    <property type="term" value="C:plasma membrane"/>
    <property type="evidence" value="ECO:0007669"/>
    <property type="project" value="UniProtKB-SubCell"/>
</dbReference>
<dbReference type="InterPro" id="IPR050448">
    <property type="entry name" value="OpgB/LTA_synthase_biosynth"/>
</dbReference>
<dbReference type="GO" id="GO:0016740">
    <property type="term" value="F:transferase activity"/>
    <property type="evidence" value="ECO:0007669"/>
    <property type="project" value="UniProtKB-KW"/>
</dbReference>
<evidence type="ECO:0000313" key="8">
    <source>
        <dbReference type="EMBL" id="PWI33089.1"/>
    </source>
</evidence>
<dbReference type="InterPro" id="IPR000917">
    <property type="entry name" value="Sulfatase_N"/>
</dbReference>
<evidence type="ECO:0000313" key="9">
    <source>
        <dbReference type="Proteomes" id="UP000245362"/>
    </source>
</evidence>
<comment type="caution">
    <text evidence="8">The sequence shown here is derived from an EMBL/GenBank/DDBJ whole genome shotgun (WGS) entry which is preliminary data.</text>
</comment>
<evidence type="ECO:0000256" key="3">
    <source>
        <dbReference type="ARBA" id="ARBA00022692"/>
    </source>
</evidence>
<dbReference type="PANTHER" id="PTHR47371">
    <property type="entry name" value="LIPOTEICHOIC ACID SYNTHASE"/>
    <property type="match status" value="1"/>
</dbReference>
<evidence type="ECO:0000256" key="6">
    <source>
        <dbReference type="SAM" id="Phobius"/>
    </source>
</evidence>
<feature type="domain" description="Sulfatase N-terminal" evidence="7">
    <location>
        <begin position="282"/>
        <end position="571"/>
    </location>
</feature>
<name>A0A2U3B8F7_9VIBR</name>
<dbReference type="CDD" id="cd16015">
    <property type="entry name" value="LTA_synthase"/>
    <property type="match status" value="1"/>
</dbReference>
<dbReference type="OrthoDB" id="9760224at2"/>
<evidence type="ECO:0000256" key="5">
    <source>
        <dbReference type="ARBA" id="ARBA00023136"/>
    </source>
</evidence>
<dbReference type="SUPFAM" id="SSF53649">
    <property type="entry name" value="Alkaline phosphatase-like"/>
    <property type="match status" value="1"/>
</dbReference>
<sequence length="661" mass="74602">MNFQKNFYQITGAVSFTVLLSAVLLLIGRVIFFYLQVDPDMLSGREVDLFRAFWVGSRFDLKVATIGFAPLFLLGLLVAAFPVGFSKLRKILPYYAAVLFFLLTTFSIGNYYYYTTFGNYIDVFVFGLFDDDTGAVLTSVWSDYPVLVALLAVAAITFLMTFIVSRFLRLSERWSIKSMHWSLMTVVVVITVLAYASLARGSLTILPLKRYHASVSDYDVLNKLTPNAFVALEWARADYNKQATFEPVTEDLVVAQMQKVLQQPTPEYTTPVNSYLAENKPHVVMALMEGFGTNVLVEDDANNNDLLGSLRPAFHDDFVFKRFLAGTTATIDTMAMMLFHSSSPNISRSSAQKVRLPSSAVLPYKKAGYEVVYITAGNAMWRNLLNYLPLQGFDRIIDENTLIREYPESEAYYGTWGVPDEFAFKYAEKLMKESEKPLMIYLLTVTNHSPFMVPENYQPKPVQPSQRLNTLLGPMAEHGKALLGAYQYANNALGDFVASVKSSALKDRTVIAATGDHRMRYLDPNQPDELAISFSVPFYLYVPDAIRSHTDFTYDEKRIGSHKDIFPTLYHASLSDADYISLGGKNLLSAKPLHNFGYNNGQVISDEGVYLMAKPDQLYPWASDGLHNLTQPEPNPTPELAAEYHKLQDYYLRWQITEGLR</sequence>
<evidence type="ECO:0000259" key="7">
    <source>
        <dbReference type="Pfam" id="PF00884"/>
    </source>
</evidence>